<dbReference type="AlphaFoldDB" id="A0A0D0ADD9"/>
<reference evidence="1 2" key="1">
    <citation type="submission" date="2014-04" db="EMBL/GenBank/DDBJ databases">
        <authorList>
            <consortium name="DOE Joint Genome Institute"/>
            <person name="Kuo A."/>
            <person name="Ruytinx J."/>
            <person name="Rineau F."/>
            <person name="Colpaert J."/>
            <person name="Kohler A."/>
            <person name="Nagy L.G."/>
            <person name="Floudas D."/>
            <person name="Copeland A."/>
            <person name="Barry K.W."/>
            <person name="Cichocki N."/>
            <person name="Veneault-Fourrey C."/>
            <person name="LaButti K."/>
            <person name="Lindquist E.A."/>
            <person name="Lipzen A."/>
            <person name="Lundell T."/>
            <person name="Morin E."/>
            <person name="Murat C."/>
            <person name="Sun H."/>
            <person name="Tunlid A."/>
            <person name="Henrissat B."/>
            <person name="Grigoriev I.V."/>
            <person name="Hibbett D.S."/>
            <person name="Martin F."/>
            <person name="Nordberg H.P."/>
            <person name="Cantor M.N."/>
            <person name="Hua S.X."/>
        </authorList>
    </citation>
    <scope>NUCLEOTIDE SEQUENCE [LARGE SCALE GENOMIC DNA]</scope>
    <source>
        <strain evidence="1 2">UH-Slu-Lm8-n1</strain>
    </source>
</reference>
<dbReference type="EMBL" id="KN835139">
    <property type="protein sequence ID" value="KIK48255.1"/>
    <property type="molecule type" value="Genomic_DNA"/>
</dbReference>
<keyword evidence="2" id="KW-1185">Reference proteome</keyword>
<name>A0A0D0ADD9_9AGAM</name>
<accession>A0A0D0ADD9</accession>
<proteinExistence type="predicted"/>
<organism evidence="1 2">
    <name type="scientific">Suillus luteus UH-Slu-Lm8-n1</name>
    <dbReference type="NCBI Taxonomy" id="930992"/>
    <lineage>
        <taxon>Eukaryota</taxon>
        <taxon>Fungi</taxon>
        <taxon>Dikarya</taxon>
        <taxon>Basidiomycota</taxon>
        <taxon>Agaricomycotina</taxon>
        <taxon>Agaricomycetes</taxon>
        <taxon>Agaricomycetidae</taxon>
        <taxon>Boletales</taxon>
        <taxon>Suillineae</taxon>
        <taxon>Suillaceae</taxon>
        <taxon>Suillus</taxon>
    </lineage>
</organism>
<evidence type="ECO:0000313" key="2">
    <source>
        <dbReference type="Proteomes" id="UP000054485"/>
    </source>
</evidence>
<reference evidence="2" key="2">
    <citation type="submission" date="2015-01" db="EMBL/GenBank/DDBJ databases">
        <title>Evolutionary Origins and Diversification of the Mycorrhizal Mutualists.</title>
        <authorList>
            <consortium name="DOE Joint Genome Institute"/>
            <consortium name="Mycorrhizal Genomics Consortium"/>
            <person name="Kohler A."/>
            <person name="Kuo A."/>
            <person name="Nagy L.G."/>
            <person name="Floudas D."/>
            <person name="Copeland A."/>
            <person name="Barry K.W."/>
            <person name="Cichocki N."/>
            <person name="Veneault-Fourrey C."/>
            <person name="LaButti K."/>
            <person name="Lindquist E.A."/>
            <person name="Lipzen A."/>
            <person name="Lundell T."/>
            <person name="Morin E."/>
            <person name="Murat C."/>
            <person name="Riley R."/>
            <person name="Ohm R."/>
            <person name="Sun H."/>
            <person name="Tunlid A."/>
            <person name="Henrissat B."/>
            <person name="Grigoriev I.V."/>
            <person name="Hibbett D.S."/>
            <person name="Martin F."/>
        </authorList>
    </citation>
    <scope>NUCLEOTIDE SEQUENCE [LARGE SCALE GENOMIC DNA]</scope>
    <source>
        <strain evidence="2">UH-Slu-Lm8-n1</strain>
    </source>
</reference>
<sequence>MTTRGAVPHHAFLTSEPWIVESKPMRKTRISCTKFIERQVVRAWKRVTGVARKHQRASFLPKDFILVTSRRRSVMLV</sequence>
<gene>
    <name evidence="1" type="ORF">CY34DRAFT_798352</name>
</gene>
<dbReference type="HOGENOM" id="CLU_198502_0_0_1"/>
<dbReference type="InParanoid" id="A0A0D0ADD9"/>
<evidence type="ECO:0000313" key="1">
    <source>
        <dbReference type="EMBL" id="KIK48255.1"/>
    </source>
</evidence>
<dbReference type="OrthoDB" id="2864141at2759"/>
<dbReference type="Proteomes" id="UP000054485">
    <property type="component" value="Unassembled WGS sequence"/>
</dbReference>
<protein>
    <submittedName>
        <fullName evidence="1">Uncharacterized protein</fullName>
    </submittedName>
</protein>